<keyword evidence="1" id="KW-0472">Membrane</keyword>
<reference evidence="2 3" key="1">
    <citation type="submission" date="2012-08" db="EMBL/GenBank/DDBJ databases">
        <title>Oryza genome evolution.</title>
        <authorList>
            <person name="Wing R.A."/>
        </authorList>
    </citation>
    <scope>NUCLEOTIDE SEQUENCE</scope>
</reference>
<organism evidence="2 3">
    <name type="scientific">Leersia perrieri</name>
    <dbReference type="NCBI Taxonomy" id="77586"/>
    <lineage>
        <taxon>Eukaryota</taxon>
        <taxon>Viridiplantae</taxon>
        <taxon>Streptophyta</taxon>
        <taxon>Embryophyta</taxon>
        <taxon>Tracheophyta</taxon>
        <taxon>Spermatophyta</taxon>
        <taxon>Magnoliopsida</taxon>
        <taxon>Liliopsida</taxon>
        <taxon>Poales</taxon>
        <taxon>Poaceae</taxon>
        <taxon>BOP clade</taxon>
        <taxon>Oryzoideae</taxon>
        <taxon>Oryzeae</taxon>
        <taxon>Oryzinae</taxon>
        <taxon>Leersia</taxon>
    </lineage>
</organism>
<sequence length="97" mass="11344">MGRWVRPEVYPLMAAMMLATGMVVFQLGRNVCTNPEVKISKRNRRNVVPENATEAERYSMHGFRRFFGQRRPEVMPSINRFFSNSDQVNCDKSKDEE</sequence>
<proteinExistence type="predicted"/>
<name>A0A0D9VW69_9ORYZ</name>
<feature type="transmembrane region" description="Helical" evidence="1">
    <location>
        <begin position="12"/>
        <end position="32"/>
    </location>
</feature>
<evidence type="ECO:0000256" key="1">
    <source>
        <dbReference type="SAM" id="Phobius"/>
    </source>
</evidence>
<keyword evidence="1" id="KW-1133">Transmembrane helix</keyword>
<dbReference type="Proteomes" id="UP000032180">
    <property type="component" value="Chromosome 3"/>
</dbReference>
<accession>A0A0D9VW69</accession>
<protein>
    <submittedName>
        <fullName evidence="2">Uncharacterized protein</fullName>
    </submittedName>
</protein>
<dbReference type="Gramene" id="LPERR03G21060.1">
    <property type="protein sequence ID" value="LPERR03G21060.1"/>
    <property type="gene ID" value="LPERR03G21060"/>
</dbReference>
<keyword evidence="1" id="KW-0812">Transmembrane</keyword>
<keyword evidence="3" id="KW-1185">Reference proteome</keyword>
<dbReference type="Pfam" id="PF06522">
    <property type="entry name" value="B12D"/>
    <property type="match status" value="1"/>
</dbReference>
<dbReference type="EnsemblPlants" id="LPERR03G21060.1">
    <property type="protein sequence ID" value="LPERR03G21060.1"/>
    <property type="gene ID" value="LPERR03G21060"/>
</dbReference>
<reference evidence="3" key="2">
    <citation type="submission" date="2013-12" db="EMBL/GenBank/DDBJ databases">
        <authorList>
            <person name="Yu Y."/>
            <person name="Lee S."/>
            <person name="de Baynast K."/>
            <person name="Wissotski M."/>
            <person name="Liu L."/>
            <person name="Talag J."/>
            <person name="Goicoechea J."/>
            <person name="Angelova A."/>
            <person name="Jetty R."/>
            <person name="Kudrna D."/>
            <person name="Golser W."/>
            <person name="Rivera L."/>
            <person name="Zhang J."/>
            <person name="Wing R."/>
        </authorList>
    </citation>
    <scope>NUCLEOTIDE SEQUENCE</scope>
</reference>
<dbReference type="InterPro" id="IPR010530">
    <property type="entry name" value="B12D"/>
</dbReference>
<evidence type="ECO:0000313" key="3">
    <source>
        <dbReference type="Proteomes" id="UP000032180"/>
    </source>
</evidence>
<evidence type="ECO:0000313" key="2">
    <source>
        <dbReference type="EnsemblPlants" id="LPERR03G21060.1"/>
    </source>
</evidence>
<dbReference type="STRING" id="77586.A0A0D9VW69"/>
<dbReference type="AlphaFoldDB" id="A0A0D9VW69"/>
<dbReference type="HOGENOM" id="CLU_167098_0_0_1"/>
<dbReference type="PANTHER" id="PTHR33417">
    <property type="entry name" value="G-BOX BINDING PROTEIN"/>
    <property type="match status" value="1"/>
</dbReference>
<reference evidence="2" key="3">
    <citation type="submission" date="2015-04" db="UniProtKB">
        <authorList>
            <consortium name="EnsemblPlants"/>
        </authorList>
    </citation>
    <scope>IDENTIFICATION</scope>
</reference>